<dbReference type="GO" id="GO:0009228">
    <property type="term" value="P:thiamine biosynthetic process"/>
    <property type="evidence" value="ECO:0007669"/>
    <property type="project" value="InterPro"/>
</dbReference>
<dbReference type="Pfam" id="PF00586">
    <property type="entry name" value="AIRS"/>
    <property type="match status" value="1"/>
</dbReference>
<protein>
    <recommendedName>
        <fullName evidence="4">PurM-like N-terminal domain-containing protein</fullName>
    </recommendedName>
</protein>
<dbReference type="PANTHER" id="PTHR30270">
    <property type="entry name" value="THIAMINE-MONOPHOSPHATE KINASE"/>
    <property type="match status" value="1"/>
</dbReference>
<dbReference type="InterPro" id="IPR036676">
    <property type="entry name" value="PurM-like_C_sf"/>
</dbReference>
<feature type="domain" description="PurM-like N-terminal" evidence="1">
    <location>
        <begin position="26"/>
        <end position="130"/>
    </location>
</feature>
<evidence type="ECO:0000313" key="3">
    <source>
        <dbReference type="EMBL" id="SVA74247.1"/>
    </source>
</evidence>
<dbReference type="AlphaFoldDB" id="A0A381YCT5"/>
<name>A0A381YCT5_9ZZZZ</name>
<dbReference type="Pfam" id="PF02769">
    <property type="entry name" value="AIRS_C"/>
    <property type="match status" value="1"/>
</dbReference>
<organism evidence="3">
    <name type="scientific">marine metagenome</name>
    <dbReference type="NCBI Taxonomy" id="408172"/>
    <lineage>
        <taxon>unclassified sequences</taxon>
        <taxon>metagenomes</taxon>
        <taxon>ecological metagenomes</taxon>
    </lineage>
</organism>
<dbReference type="SUPFAM" id="SSF55326">
    <property type="entry name" value="PurM N-terminal domain-like"/>
    <property type="match status" value="1"/>
</dbReference>
<evidence type="ECO:0000259" key="1">
    <source>
        <dbReference type="Pfam" id="PF00586"/>
    </source>
</evidence>
<gene>
    <name evidence="3" type="ORF">METZ01_LOCUS127101</name>
</gene>
<dbReference type="HAMAP" id="MF_02128">
    <property type="entry name" value="TMP_kinase"/>
    <property type="match status" value="1"/>
</dbReference>
<dbReference type="PANTHER" id="PTHR30270:SF0">
    <property type="entry name" value="THIAMINE-MONOPHOSPHATE KINASE"/>
    <property type="match status" value="1"/>
</dbReference>
<reference evidence="3" key="1">
    <citation type="submission" date="2018-05" db="EMBL/GenBank/DDBJ databases">
        <authorList>
            <person name="Lanie J.A."/>
            <person name="Ng W.-L."/>
            <person name="Kazmierczak K.M."/>
            <person name="Andrzejewski T.M."/>
            <person name="Davidsen T.M."/>
            <person name="Wayne K.J."/>
            <person name="Tettelin H."/>
            <person name="Glass J.I."/>
            <person name="Rusch D."/>
            <person name="Podicherti R."/>
            <person name="Tsui H.-C.T."/>
            <person name="Winkler M.E."/>
        </authorList>
    </citation>
    <scope>NUCLEOTIDE SEQUENCE</scope>
</reference>
<dbReference type="InterPro" id="IPR006283">
    <property type="entry name" value="ThiL-like"/>
</dbReference>
<proteinExistence type="inferred from homology"/>
<dbReference type="SUPFAM" id="SSF56042">
    <property type="entry name" value="PurM C-terminal domain-like"/>
    <property type="match status" value="1"/>
</dbReference>
<dbReference type="Gene3D" id="3.90.650.10">
    <property type="entry name" value="PurM-like C-terminal domain"/>
    <property type="match status" value="1"/>
</dbReference>
<evidence type="ECO:0008006" key="4">
    <source>
        <dbReference type="Google" id="ProtNLM"/>
    </source>
</evidence>
<dbReference type="PIRSF" id="PIRSF005303">
    <property type="entry name" value="Thiam_monoph_kin"/>
    <property type="match status" value="1"/>
</dbReference>
<sequence length="317" mass="34636">VKEIDIISALQASIDQSSSEVVVPIGDDGSVTTMNSSKQLVTTTDAITVDVHYPKGIDPESIGHRCLAINLSDIAAMGASAKWASLVFSLPSIDDKWVESFIVGFSNLANENKLDLIGGDTVRGPEFFAVTLQGYVEKDQFINRSNATEGDLIYMTGHLGSAAYGLELIIKNNQNDNRQFIDSFLYPSPRTKEGVLIAKYASAMIDISDGFYCDLRKISSELNKGFKVDVLTLPIEPNLVQQTSKDRAINLALTGGDDYELCFTVPEKQEKQFLDELTSEFDTLFTCVGTITDSQELLVAGNEGYALPDNTFKHFGS</sequence>
<dbReference type="InterPro" id="IPR010918">
    <property type="entry name" value="PurM-like_C_dom"/>
</dbReference>
<feature type="non-terminal residue" evidence="3">
    <location>
        <position position="1"/>
    </location>
</feature>
<dbReference type="CDD" id="cd02194">
    <property type="entry name" value="ThiL"/>
    <property type="match status" value="1"/>
</dbReference>
<dbReference type="InterPro" id="IPR016188">
    <property type="entry name" value="PurM-like_N"/>
</dbReference>
<dbReference type="GO" id="GO:0009030">
    <property type="term" value="F:thiamine-phosphate kinase activity"/>
    <property type="evidence" value="ECO:0007669"/>
    <property type="project" value="InterPro"/>
</dbReference>
<dbReference type="NCBIfam" id="TIGR01379">
    <property type="entry name" value="thiL"/>
    <property type="match status" value="1"/>
</dbReference>
<dbReference type="InterPro" id="IPR036921">
    <property type="entry name" value="PurM-like_N_sf"/>
</dbReference>
<dbReference type="Gene3D" id="3.30.1330.10">
    <property type="entry name" value="PurM-like, N-terminal domain"/>
    <property type="match status" value="1"/>
</dbReference>
<evidence type="ECO:0000259" key="2">
    <source>
        <dbReference type="Pfam" id="PF02769"/>
    </source>
</evidence>
<feature type="domain" description="PurM-like C-terminal" evidence="2">
    <location>
        <begin position="149"/>
        <end position="296"/>
    </location>
</feature>
<accession>A0A381YCT5</accession>
<dbReference type="EMBL" id="UINC01017809">
    <property type="protein sequence ID" value="SVA74247.1"/>
    <property type="molecule type" value="Genomic_DNA"/>
</dbReference>